<keyword evidence="3" id="KW-1185">Reference proteome</keyword>
<feature type="compositionally biased region" description="Polar residues" evidence="1">
    <location>
        <begin position="21"/>
        <end position="34"/>
    </location>
</feature>
<feature type="region of interest" description="Disordered" evidence="1">
    <location>
        <begin position="1"/>
        <end position="50"/>
    </location>
</feature>
<organism evidence="2 3">
    <name type="scientific">Prunus yedoensis var. nudiflora</name>
    <dbReference type="NCBI Taxonomy" id="2094558"/>
    <lineage>
        <taxon>Eukaryota</taxon>
        <taxon>Viridiplantae</taxon>
        <taxon>Streptophyta</taxon>
        <taxon>Embryophyta</taxon>
        <taxon>Tracheophyta</taxon>
        <taxon>Spermatophyta</taxon>
        <taxon>Magnoliopsida</taxon>
        <taxon>eudicotyledons</taxon>
        <taxon>Gunneridae</taxon>
        <taxon>Pentapetalae</taxon>
        <taxon>rosids</taxon>
        <taxon>fabids</taxon>
        <taxon>Rosales</taxon>
        <taxon>Rosaceae</taxon>
        <taxon>Amygdaloideae</taxon>
        <taxon>Amygdaleae</taxon>
        <taxon>Prunus</taxon>
    </lineage>
</organism>
<dbReference type="Proteomes" id="UP000250321">
    <property type="component" value="Unassembled WGS sequence"/>
</dbReference>
<sequence>MMKTSETTIPSDSGVFDDAENNTVGLDNTSSSNPKIEKNMEEDPKQEMEQNSCEYDFNFVEAIDSAAKILCHTKGDHIRFAKYLINVFIEDADKGKVLLMRC</sequence>
<protein>
    <submittedName>
        <fullName evidence="2">Uncharacterized protein</fullName>
    </submittedName>
</protein>
<accession>A0A314ZTN9</accession>
<dbReference type="AlphaFoldDB" id="A0A314ZTN9"/>
<evidence type="ECO:0000313" key="3">
    <source>
        <dbReference type="Proteomes" id="UP000250321"/>
    </source>
</evidence>
<reference evidence="2 3" key="1">
    <citation type="submission" date="2018-02" db="EMBL/GenBank/DDBJ databases">
        <title>Draft genome of wild Prunus yedoensis var. nudiflora.</title>
        <authorList>
            <person name="Baek S."/>
            <person name="Kim J.-H."/>
            <person name="Choi K."/>
            <person name="Kim G.-B."/>
            <person name="Cho A."/>
            <person name="Jang H."/>
            <person name="Shin C.-H."/>
            <person name="Yu H.-J."/>
            <person name="Mun J.-H."/>
        </authorList>
    </citation>
    <scope>NUCLEOTIDE SEQUENCE [LARGE SCALE GENOMIC DNA]</scope>
    <source>
        <strain evidence="3">cv. Jeju island</strain>
        <tissue evidence="2">Leaf</tissue>
    </source>
</reference>
<evidence type="ECO:0000256" key="1">
    <source>
        <dbReference type="SAM" id="MobiDB-lite"/>
    </source>
</evidence>
<evidence type="ECO:0000313" key="2">
    <source>
        <dbReference type="EMBL" id="PQQ20804.1"/>
    </source>
</evidence>
<name>A0A314ZTN9_PRUYE</name>
<gene>
    <name evidence="2" type="ORF">Pyn_25075</name>
</gene>
<comment type="caution">
    <text evidence="2">The sequence shown here is derived from an EMBL/GenBank/DDBJ whole genome shotgun (WGS) entry which is preliminary data.</text>
</comment>
<feature type="compositionally biased region" description="Polar residues" evidence="1">
    <location>
        <begin position="1"/>
        <end position="11"/>
    </location>
</feature>
<feature type="compositionally biased region" description="Basic and acidic residues" evidence="1">
    <location>
        <begin position="35"/>
        <end position="48"/>
    </location>
</feature>
<proteinExistence type="predicted"/>
<dbReference type="EMBL" id="PJQY01000025">
    <property type="protein sequence ID" value="PQQ20804.1"/>
    <property type="molecule type" value="Genomic_DNA"/>
</dbReference>